<dbReference type="Proteomes" id="UP001319080">
    <property type="component" value="Unassembled WGS sequence"/>
</dbReference>
<name>A0AAP2E0U3_9BACT</name>
<dbReference type="Pfam" id="PF07971">
    <property type="entry name" value="Glyco_hydro_92"/>
    <property type="match status" value="1"/>
</dbReference>
<dbReference type="GO" id="GO:0005829">
    <property type="term" value="C:cytosol"/>
    <property type="evidence" value="ECO:0007669"/>
    <property type="project" value="TreeGrafter"/>
</dbReference>
<evidence type="ECO:0000256" key="1">
    <source>
        <dbReference type="ARBA" id="ARBA00001913"/>
    </source>
</evidence>
<dbReference type="EMBL" id="JAHESE010000018">
    <property type="protein sequence ID" value="MBT1709959.1"/>
    <property type="molecule type" value="Genomic_DNA"/>
</dbReference>
<dbReference type="NCBIfam" id="TIGR01180">
    <property type="entry name" value="aman2_put"/>
    <property type="match status" value="1"/>
</dbReference>
<keyword evidence="8" id="KW-1185">Reference proteome</keyword>
<dbReference type="GO" id="GO:0016798">
    <property type="term" value="F:hydrolase activity, acting on glycosyl bonds"/>
    <property type="evidence" value="ECO:0007669"/>
    <property type="project" value="UniProtKB-KW"/>
</dbReference>
<comment type="caution">
    <text evidence="7">The sequence shown here is derived from an EMBL/GenBank/DDBJ whole genome shotgun (WGS) entry which is preliminary data.</text>
</comment>
<dbReference type="PROSITE" id="PS51257">
    <property type="entry name" value="PROKAR_LIPOPROTEIN"/>
    <property type="match status" value="1"/>
</dbReference>
<dbReference type="RefSeq" id="WP_254085539.1">
    <property type="nucleotide sequence ID" value="NZ_JAHESE010000018.1"/>
</dbReference>
<gene>
    <name evidence="7" type="ORF">KK062_17065</name>
</gene>
<evidence type="ECO:0000313" key="8">
    <source>
        <dbReference type="Proteomes" id="UP001319080"/>
    </source>
</evidence>
<dbReference type="Gene3D" id="1.20.1050.60">
    <property type="entry name" value="alpha-1,2-mannosidase"/>
    <property type="match status" value="1"/>
</dbReference>
<dbReference type="PANTHER" id="PTHR12143:SF39">
    <property type="entry name" value="SECRETED PROTEIN"/>
    <property type="match status" value="1"/>
</dbReference>
<evidence type="ECO:0000256" key="2">
    <source>
        <dbReference type="ARBA" id="ARBA00011245"/>
    </source>
</evidence>
<accession>A0AAP2E0U3</accession>
<dbReference type="EC" id="3.2.1.-" evidence="7"/>
<keyword evidence="3" id="KW-0106">Calcium</keyword>
<organism evidence="7 8">
    <name type="scientific">Dawidia cretensis</name>
    <dbReference type="NCBI Taxonomy" id="2782350"/>
    <lineage>
        <taxon>Bacteria</taxon>
        <taxon>Pseudomonadati</taxon>
        <taxon>Bacteroidota</taxon>
        <taxon>Cytophagia</taxon>
        <taxon>Cytophagales</taxon>
        <taxon>Chryseotaleaceae</taxon>
        <taxon>Dawidia</taxon>
    </lineage>
</organism>
<feature type="signal peptide" evidence="4">
    <location>
        <begin position="1"/>
        <end position="19"/>
    </location>
</feature>
<dbReference type="InterPro" id="IPR014718">
    <property type="entry name" value="GH-type_carb-bd"/>
</dbReference>
<dbReference type="InterPro" id="IPR050883">
    <property type="entry name" value="PNGase"/>
</dbReference>
<dbReference type="Pfam" id="PF17678">
    <property type="entry name" value="Glyco_hydro_92N"/>
    <property type="match status" value="1"/>
</dbReference>
<dbReference type="InterPro" id="IPR041371">
    <property type="entry name" value="GH92_N"/>
</dbReference>
<dbReference type="Gene3D" id="2.70.98.10">
    <property type="match status" value="1"/>
</dbReference>
<dbReference type="Gene3D" id="1.20.1610.10">
    <property type="entry name" value="alpha-1,2-mannosidases domains"/>
    <property type="match status" value="1"/>
</dbReference>
<dbReference type="InterPro" id="IPR005887">
    <property type="entry name" value="GH92_a_mannosidase_put"/>
</dbReference>
<evidence type="ECO:0000259" key="5">
    <source>
        <dbReference type="Pfam" id="PF07971"/>
    </source>
</evidence>
<keyword evidence="7" id="KW-0378">Hydrolase</keyword>
<evidence type="ECO:0000259" key="6">
    <source>
        <dbReference type="Pfam" id="PF17678"/>
    </source>
</evidence>
<evidence type="ECO:0000256" key="3">
    <source>
        <dbReference type="ARBA" id="ARBA00022837"/>
    </source>
</evidence>
<dbReference type="FunFam" id="3.30.2080.10:FF:000001">
    <property type="entry name" value="Alpha-1,2-mannosidase subfamily"/>
    <property type="match status" value="1"/>
</dbReference>
<feature type="domain" description="Glycosyl hydrolase family 92" evidence="5">
    <location>
        <begin position="275"/>
        <end position="754"/>
    </location>
</feature>
<dbReference type="InterPro" id="IPR012939">
    <property type="entry name" value="Glyco_hydro_92"/>
</dbReference>
<dbReference type="InterPro" id="IPR008928">
    <property type="entry name" value="6-hairpin_glycosidase_sf"/>
</dbReference>
<dbReference type="SUPFAM" id="SSF48208">
    <property type="entry name" value="Six-hairpin glycosidases"/>
    <property type="match status" value="1"/>
</dbReference>
<keyword evidence="4" id="KW-0732">Signal</keyword>
<evidence type="ECO:0000256" key="4">
    <source>
        <dbReference type="SAM" id="SignalP"/>
    </source>
</evidence>
<dbReference type="Gene3D" id="3.30.2080.10">
    <property type="entry name" value="GH92 mannosidase domain"/>
    <property type="match status" value="1"/>
</dbReference>
<feature type="domain" description="Glycosyl hydrolase family 92 N-terminal" evidence="6">
    <location>
        <begin position="35"/>
        <end position="269"/>
    </location>
</feature>
<evidence type="ECO:0000313" key="7">
    <source>
        <dbReference type="EMBL" id="MBT1709959.1"/>
    </source>
</evidence>
<sequence>MYRRIVAMFACAAALSACSTKDTPPSAVVVQKTDLVNPFIGTGGHGHTFPGATVPYGMVQLSPDTRLQGWDACSGYHASDSVILGFSHTHLSGTGIGDYGDILFQPLTGNNDYLLEQGNATKPGYRSFKTTGSESATPGYYTVQLADYGVKAELTATAHAGMHRYTFPADSTPGVMIDISHHLQTQQNLLNRVIKVNDHELRGVKITRGWAKEQRVYFHAVFSEPFEMEIITEPLPPGGIDDLPTQAIKTLLHFNKLAGKPLLVKVGISAVDYEGAKNNVMKEIADWDFDAVKDNARQQWEEWLNRIDIKGGTNDQRKIFYTALYHTAISPNIYTDVDGRYRGMDRKLHQAPAGQEDHTVFSLWDTFRAFHPLMTLVNGPRNEAWVRALLQKYDESGTLAMWELSSNETGTMIGYHAVPVIVDAYMKGYRNFDAEKAYAAIVQASTYDTTGVFFPGKDVQRAVMPLAKYYNETLGFIPCDKENESVAKALEYAYNDWCIAQMAKALGKTADYEKYTERGKRYAKYFDKSTGFMRGVNSDKSWKTPFSPRFSHHGKSEYVEGNAWQWSWFVPHDVEGLVALQGGKELFIKKLDSLFSITSEIEGEHKSDDISGLIGQYAHGNEPSHHITYFYNYVGQPWKTQELVDKILTTLYFNNENGLSGNEDCGAMSAWYVMSAMGIYQVAPGDPRYTLGRPLFDEVTLHTEGGKPFTIRAVNNGPANKYASQITLNGQALTTPFITHEDIVKGGTLEFTMTATRPATE</sequence>
<comment type="cofactor">
    <cofactor evidence="1">
        <name>Ca(2+)</name>
        <dbReference type="ChEBI" id="CHEBI:29108"/>
    </cofactor>
</comment>
<dbReference type="FunFam" id="1.20.1050.60:FF:000001">
    <property type="entry name" value="Putative alpha-1,2-mannosidase"/>
    <property type="match status" value="1"/>
</dbReference>
<reference evidence="7 8" key="1">
    <citation type="submission" date="2021-05" db="EMBL/GenBank/DDBJ databases">
        <title>A Polyphasic approach of four new species of the genus Ohtaekwangia: Ohtaekwangia histidinii sp. nov., Ohtaekwangia cretensis sp. nov., Ohtaekwangia indiensis sp. nov., Ohtaekwangia reichenbachii sp. nov. from diverse environment.</title>
        <authorList>
            <person name="Octaviana S."/>
        </authorList>
    </citation>
    <scope>NUCLEOTIDE SEQUENCE [LARGE SCALE GENOMIC DNA]</scope>
    <source>
        <strain evidence="7 8">PWU5</strain>
    </source>
</reference>
<dbReference type="GO" id="GO:0006516">
    <property type="term" value="P:glycoprotein catabolic process"/>
    <property type="evidence" value="ECO:0007669"/>
    <property type="project" value="TreeGrafter"/>
</dbReference>
<dbReference type="GO" id="GO:0030246">
    <property type="term" value="F:carbohydrate binding"/>
    <property type="evidence" value="ECO:0007669"/>
    <property type="project" value="InterPro"/>
</dbReference>
<dbReference type="GO" id="GO:0000224">
    <property type="term" value="F:peptide-N4-(N-acetyl-beta-glucosaminyl)asparagine amidase activity"/>
    <property type="evidence" value="ECO:0007669"/>
    <property type="project" value="TreeGrafter"/>
</dbReference>
<feature type="chain" id="PRO_5042962968" evidence="4">
    <location>
        <begin position="20"/>
        <end position="761"/>
    </location>
</feature>
<dbReference type="PANTHER" id="PTHR12143">
    <property type="entry name" value="PEPTIDE N-GLYCANASE PNGASE -RELATED"/>
    <property type="match status" value="1"/>
</dbReference>
<dbReference type="AlphaFoldDB" id="A0AAP2E0U3"/>
<protein>
    <submittedName>
        <fullName evidence="7">GH92 family glycosyl hydrolase</fullName>
        <ecNumber evidence="7">3.2.1.-</ecNumber>
    </submittedName>
</protein>
<dbReference type="GO" id="GO:0005975">
    <property type="term" value="P:carbohydrate metabolic process"/>
    <property type="evidence" value="ECO:0007669"/>
    <property type="project" value="InterPro"/>
</dbReference>
<comment type="subunit">
    <text evidence="2">Monomer.</text>
</comment>
<proteinExistence type="predicted"/>
<keyword evidence="7" id="KW-0326">Glycosidase</keyword>